<evidence type="ECO:0000256" key="3">
    <source>
        <dbReference type="ARBA" id="ARBA00022677"/>
    </source>
</evidence>
<evidence type="ECO:0000313" key="7">
    <source>
        <dbReference type="Proteomes" id="UP001270362"/>
    </source>
</evidence>
<dbReference type="PANTHER" id="PTHR13390:SF0">
    <property type="entry name" value="LIPID DROPLET-ASSOCIATED HYDROLASE"/>
    <property type="match status" value="1"/>
</dbReference>
<comment type="subcellular location">
    <subcellularLocation>
        <location evidence="1">Lipid droplet</location>
    </subcellularLocation>
</comment>
<dbReference type="PANTHER" id="PTHR13390">
    <property type="entry name" value="LIPASE"/>
    <property type="match status" value="1"/>
</dbReference>
<keyword evidence="5" id="KW-0175">Coiled coil</keyword>
<evidence type="ECO:0008006" key="8">
    <source>
        <dbReference type="Google" id="ProtNLM"/>
    </source>
</evidence>
<dbReference type="AlphaFoldDB" id="A0AAE0X720"/>
<dbReference type="GO" id="GO:0019915">
    <property type="term" value="P:lipid storage"/>
    <property type="evidence" value="ECO:0007669"/>
    <property type="project" value="InterPro"/>
</dbReference>
<dbReference type="InterPro" id="IPR019363">
    <property type="entry name" value="LDAH"/>
</dbReference>
<dbReference type="Gene3D" id="3.40.50.1820">
    <property type="entry name" value="alpha/beta hydrolase"/>
    <property type="match status" value="1"/>
</dbReference>
<evidence type="ECO:0000256" key="5">
    <source>
        <dbReference type="SAM" id="Coils"/>
    </source>
</evidence>
<keyword evidence="7" id="KW-1185">Reference proteome</keyword>
<accession>A0AAE0X720</accession>
<dbReference type="GO" id="GO:0005811">
    <property type="term" value="C:lipid droplet"/>
    <property type="evidence" value="ECO:0007669"/>
    <property type="project" value="UniProtKB-SubCell"/>
</dbReference>
<reference evidence="6" key="2">
    <citation type="submission" date="2023-06" db="EMBL/GenBank/DDBJ databases">
        <authorList>
            <consortium name="Lawrence Berkeley National Laboratory"/>
            <person name="Haridas S."/>
            <person name="Hensen N."/>
            <person name="Bonometti L."/>
            <person name="Westerberg I."/>
            <person name="Brannstrom I.O."/>
            <person name="Guillou S."/>
            <person name="Cros-Aarteil S."/>
            <person name="Calhoun S."/>
            <person name="Kuo A."/>
            <person name="Mondo S."/>
            <person name="Pangilinan J."/>
            <person name="Riley R."/>
            <person name="Labutti K."/>
            <person name="Andreopoulos B."/>
            <person name="Lipzen A."/>
            <person name="Chen C."/>
            <person name="Yanf M."/>
            <person name="Daum C."/>
            <person name="Ng V."/>
            <person name="Clum A."/>
            <person name="Steindorff A."/>
            <person name="Ohm R."/>
            <person name="Martin F."/>
            <person name="Silar P."/>
            <person name="Natvig D."/>
            <person name="Lalanne C."/>
            <person name="Gautier V."/>
            <person name="Ament-Velasquez S.L."/>
            <person name="Kruys A."/>
            <person name="Hutchinson M.I."/>
            <person name="Powell A.J."/>
            <person name="Barry K."/>
            <person name="Miller A.N."/>
            <person name="Grigoriev I.V."/>
            <person name="Debuchy R."/>
            <person name="Gladieux P."/>
            <person name="Thoren M.H."/>
            <person name="Johannesson H."/>
        </authorList>
    </citation>
    <scope>NUCLEOTIDE SEQUENCE</scope>
    <source>
        <strain evidence="6">CBS 314.62</strain>
    </source>
</reference>
<protein>
    <recommendedName>
        <fullName evidence="8">Lipid droplet-associated hydrolase</fullName>
    </recommendedName>
</protein>
<dbReference type="EMBL" id="JAULSO010000003">
    <property type="protein sequence ID" value="KAK3686123.1"/>
    <property type="molecule type" value="Genomic_DNA"/>
</dbReference>
<proteinExistence type="inferred from homology"/>
<sequence>MAHTPPRDTKVPYLEYPSPNKYEQQTRRQCLIYLIPGNPGLAGYYAPFLATLRQLLDETEAKNPETAFHLYVQNLLGFDDGDHDPPFGTDGTTPFNLEDQICHVYDRLVELNSPPSSSTGAPVYDEVIVMGHSVGSYIAVEVFHRHHLRMASAKANATNLNLKAGILLFPTVSHMAKSSSGKKLDLIRRTPFLDQNAHSIAKRFVDLWPRWLLDVIVGRVMGFPAHASAATVDFLVSRDGIWQALHLGKDEMVNITEEKWSEELWEIAADAEEDEAREADEELKSAGRTKFFFYYAKKDHWVADECRDAFIERRSTHGRGGTRIMIGEHDIPHAFCIAHSELVAEKVKSWVDEIMGA</sequence>
<feature type="coiled-coil region" evidence="5">
    <location>
        <begin position="262"/>
        <end position="289"/>
    </location>
</feature>
<evidence type="ECO:0000313" key="6">
    <source>
        <dbReference type="EMBL" id="KAK3686123.1"/>
    </source>
</evidence>
<gene>
    <name evidence="6" type="ORF">B0T22DRAFT_467385</name>
</gene>
<comment type="caution">
    <text evidence="6">The sequence shown here is derived from an EMBL/GenBank/DDBJ whole genome shotgun (WGS) entry which is preliminary data.</text>
</comment>
<dbReference type="Pfam" id="PF10230">
    <property type="entry name" value="LIDHydrolase"/>
    <property type="match status" value="1"/>
</dbReference>
<dbReference type="SUPFAM" id="SSF53474">
    <property type="entry name" value="alpha/beta-Hydrolases"/>
    <property type="match status" value="1"/>
</dbReference>
<dbReference type="InterPro" id="IPR029058">
    <property type="entry name" value="AB_hydrolase_fold"/>
</dbReference>
<reference evidence="6" key="1">
    <citation type="journal article" date="2023" name="Mol. Phylogenet. Evol.">
        <title>Genome-scale phylogeny and comparative genomics of the fungal order Sordariales.</title>
        <authorList>
            <person name="Hensen N."/>
            <person name="Bonometti L."/>
            <person name="Westerberg I."/>
            <person name="Brannstrom I.O."/>
            <person name="Guillou S."/>
            <person name="Cros-Aarteil S."/>
            <person name="Calhoun S."/>
            <person name="Haridas S."/>
            <person name="Kuo A."/>
            <person name="Mondo S."/>
            <person name="Pangilinan J."/>
            <person name="Riley R."/>
            <person name="LaButti K."/>
            <person name="Andreopoulos B."/>
            <person name="Lipzen A."/>
            <person name="Chen C."/>
            <person name="Yan M."/>
            <person name="Daum C."/>
            <person name="Ng V."/>
            <person name="Clum A."/>
            <person name="Steindorff A."/>
            <person name="Ohm R.A."/>
            <person name="Martin F."/>
            <person name="Silar P."/>
            <person name="Natvig D.O."/>
            <person name="Lalanne C."/>
            <person name="Gautier V."/>
            <person name="Ament-Velasquez S.L."/>
            <person name="Kruys A."/>
            <person name="Hutchinson M.I."/>
            <person name="Powell A.J."/>
            <person name="Barry K."/>
            <person name="Miller A.N."/>
            <person name="Grigoriev I.V."/>
            <person name="Debuchy R."/>
            <person name="Gladieux P."/>
            <person name="Hiltunen Thoren M."/>
            <person name="Johannesson H."/>
        </authorList>
    </citation>
    <scope>NUCLEOTIDE SEQUENCE</scope>
    <source>
        <strain evidence="6">CBS 314.62</strain>
    </source>
</reference>
<comment type="similarity">
    <text evidence="2">Belongs to the AB hydrolase superfamily. LDAH family.</text>
</comment>
<organism evidence="6 7">
    <name type="scientific">Podospora appendiculata</name>
    <dbReference type="NCBI Taxonomy" id="314037"/>
    <lineage>
        <taxon>Eukaryota</taxon>
        <taxon>Fungi</taxon>
        <taxon>Dikarya</taxon>
        <taxon>Ascomycota</taxon>
        <taxon>Pezizomycotina</taxon>
        <taxon>Sordariomycetes</taxon>
        <taxon>Sordariomycetidae</taxon>
        <taxon>Sordariales</taxon>
        <taxon>Podosporaceae</taxon>
        <taxon>Podospora</taxon>
    </lineage>
</organism>
<dbReference type="GO" id="GO:0016298">
    <property type="term" value="F:lipase activity"/>
    <property type="evidence" value="ECO:0007669"/>
    <property type="project" value="InterPro"/>
</dbReference>
<name>A0AAE0X720_9PEZI</name>
<keyword evidence="3" id="KW-0551">Lipid droplet</keyword>
<dbReference type="Proteomes" id="UP001270362">
    <property type="component" value="Unassembled WGS sequence"/>
</dbReference>
<evidence type="ECO:0000256" key="2">
    <source>
        <dbReference type="ARBA" id="ARBA00008300"/>
    </source>
</evidence>
<evidence type="ECO:0000256" key="1">
    <source>
        <dbReference type="ARBA" id="ARBA00004502"/>
    </source>
</evidence>
<evidence type="ECO:0000256" key="4">
    <source>
        <dbReference type="ARBA" id="ARBA00022801"/>
    </source>
</evidence>
<keyword evidence="4" id="KW-0378">Hydrolase</keyword>